<gene>
    <name evidence="8" type="primary">lmo3</name>
    <name evidence="8" type="ORF">GZH46_00476</name>
</gene>
<dbReference type="InterPro" id="IPR050945">
    <property type="entry name" value="LMO_RBTN_TF"/>
</dbReference>
<evidence type="ECO:0000256" key="1">
    <source>
        <dbReference type="ARBA" id="ARBA00022723"/>
    </source>
</evidence>
<dbReference type="PROSITE" id="PS00478">
    <property type="entry name" value="LIM_DOMAIN_1"/>
    <property type="match status" value="2"/>
</dbReference>
<dbReference type="SMART" id="SM00132">
    <property type="entry name" value="LIM"/>
    <property type="match status" value="2"/>
</dbReference>
<dbReference type="InterPro" id="IPR001781">
    <property type="entry name" value="Znf_LIM"/>
</dbReference>
<feature type="compositionally biased region" description="Low complexity" evidence="6">
    <location>
        <begin position="29"/>
        <end position="54"/>
    </location>
</feature>
<organism evidence="8 9">
    <name type="scientific">Fragariocoptes setiger</name>
    <dbReference type="NCBI Taxonomy" id="1670756"/>
    <lineage>
        <taxon>Eukaryota</taxon>
        <taxon>Metazoa</taxon>
        <taxon>Ecdysozoa</taxon>
        <taxon>Arthropoda</taxon>
        <taxon>Chelicerata</taxon>
        <taxon>Arachnida</taxon>
        <taxon>Acari</taxon>
        <taxon>Acariformes</taxon>
        <taxon>Trombidiformes</taxon>
        <taxon>Prostigmata</taxon>
        <taxon>Eupodina</taxon>
        <taxon>Eriophyoidea</taxon>
        <taxon>Phytoptidae</taxon>
        <taxon>Fragariocoptes</taxon>
    </lineage>
</organism>
<feature type="compositionally biased region" description="Low complexity" evidence="6">
    <location>
        <begin position="301"/>
        <end position="316"/>
    </location>
</feature>
<sequence>MDSAETQASVIAELSSNGNKSNQFTDNAQQSSSMSQLQSFPASSTSSLSSSPQSHYQEPQAQTQANITNSIKIKDNVNPDNAIVVNGNSAINATAATNNNNNNNNDNNNNSDYTNANSGINNNGHSCLNKAPITCAGCHKPIKDQYLLEAIGKMWHEHCLKCDCCDVVLATAGSKLYKVPLTEKILCKTDYMRVFGAKGVCGACNKTIQPFEMVMRANRNTYHMECFACQQCLYRFCVGDKFHLQDDHKIICVQCQSENEGYSMYHQHQQQQQQNAQLPTHHHHPQPQQSDNNQHQHHSQHQQAHQQPQSQQQHVSNNQDVVFISQQGPRFSSAPVQVHAPQHSLHASVQLTTNGYMMTDYGNAVLYNHYPANVPNVQQVYYQHQHQHHQPHLNSPQLNSTIVPPNSGNTNNYVNFQHSYQHSNSAQAHHTQHLDASDQRCHPNQIQHHFHYPQHHHQPQYQIQQLETWSQPGRTELVASMASASDNMNDGTHEALIANKRRCIRNDNSNIVSSNVIAPSATAPPSVALSTGGAVTSSAAVSVTENATSNVEISLESPASQKHTESNTDESQQQQPPLLQEHQTSAANSSVQSLESSPPLPSSADSYQIVMNRVITETSPVPSTPSTSSTPTTSQTTSPGPTSTGNGMTQTNTSTANNASHSSIAASA</sequence>
<feature type="region of interest" description="Disordered" evidence="6">
    <location>
        <begin position="387"/>
        <end position="409"/>
    </location>
</feature>
<evidence type="ECO:0000313" key="8">
    <source>
        <dbReference type="EMBL" id="KAG9510967.1"/>
    </source>
</evidence>
<dbReference type="SUPFAM" id="SSF57716">
    <property type="entry name" value="Glucocorticoid receptor-like (DNA-binding domain)"/>
    <property type="match status" value="2"/>
</dbReference>
<dbReference type="Gene3D" id="2.10.110.10">
    <property type="entry name" value="Cysteine Rich Protein"/>
    <property type="match status" value="2"/>
</dbReference>
<feature type="region of interest" description="Disordered" evidence="6">
    <location>
        <begin position="549"/>
        <end position="668"/>
    </location>
</feature>
<feature type="compositionally biased region" description="Polar residues" evidence="6">
    <location>
        <begin position="549"/>
        <end position="561"/>
    </location>
</feature>
<keyword evidence="1 5" id="KW-0479">Metal-binding</keyword>
<keyword evidence="2" id="KW-0677">Repeat</keyword>
<proteinExistence type="predicted"/>
<name>A0ABQ7SC41_9ACAR</name>
<accession>A0ABQ7SC41</accession>
<dbReference type="PANTHER" id="PTHR45787:SF1">
    <property type="entry name" value="LIM ZINC-BINDING DOMAIN-CONTAINING PROTEIN"/>
    <property type="match status" value="1"/>
</dbReference>
<keyword evidence="3 5" id="KW-0862">Zinc</keyword>
<evidence type="ECO:0000313" key="9">
    <source>
        <dbReference type="Proteomes" id="UP000825002"/>
    </source>
</evidence>
<evidence type="ECO:0000256" key="2">
    <source>
        <dbReference type="ARBA" id="ARBA00022737"/>
    </source>
</evidence>
<feature type="compositionally biased region" description="Polar residues" evidence="6">
    <location>
        <begin position="1"/>
        <end position="28"/>
    </location>
</feature>
<dbReference type="Proteomes" id="UP000825002">
    <property type="component" value="Unassembled WGS sequence"/>
</dbReference>
<keyword evidence="9" id="KW-1185">Reference proteome</keyword>
<evidence type="ECO:0000256" key="3">
    <source>
        <dbReference type="ARBA" id="ARBA00022833"/>
    </source>
</evidence>
<feature type="compositionally biased region" description="Low complexity" evidence="6">
    <location>
        <begin position="266"/>
        <end position="279"/>
    </location>
</feature>
<evidence type="ECO:0000256" key="4">
    <source>
        <dbReference type="ARBA" id="ARBA00023038"/>
    </source>
</evidence>
<dbReference type="PROSITE" id="PS50023">
    <property type="entry name" value="LIM_DOMAIN_2"/>
    <property type="match status" value="2"/>
</dbReference>
<dbReference type="EMBL" id="JAIFTH010000046">
    <property type="protein sequence ID" value="KAG9510967.1"/>
    <property type="molecule type" value="Genomic_DNA"/>
</dbReference>
<comment type="caution">
    <text evidence="8">The sequence shown here is derived from an EMBL/GenBank/DDBJ whole genome shotgun (WGS) entry which is preliminary data.</text>
</comment>
<reference evidence="8 9" key="1">
    <citation type="submission" date="2020-10" db="EMBL/GenBank/DDBJ databases">
        <authorList>
            <person name="Klimov P.B."/>
            <person name="Dyachkov S.M."/>
            <person name="Chetverikov P.E."/>
        </authorList>
    </citation>
    <scope>NUCLEOTIDE SEQUENCE [LARGE SCALE GENOMIC DNA]</scope>
    <source>
        <strain evidence="8">BMOC 18-1129-001#AD2665</strain>
        <tissue evidence="8">Entire mites</tissue>
    </source>
</reference>
<feature type="domain" description="LIM zinc-binding" evidence="7">
    <location>
        <begin position="133"/>
        <end position="197"/>
    </location>
</feature>
<feature type="compositionally biased region" description="Low complexity" evidence="6">
    <location>
        <begin position="616"/>
        <end position="644"/>
    </location>
</feature>
<dbReference type="PANTHER" id="PTHR45787">
    <property type="entry name" value="LD11652P"/>
    <property type="match status" value="1"/>
</dbReference>
<feature type="compositionally biased region" description="Polar residues" evidence="6">
    <location>
        <begin position="393"/>
        <end position="409"/>
    </location>
</feature>
<feature type="region of interest" description="Disordered" evidence="6">
    <location>
        <begin position="1"/>
        <end position="63"/>
    </location>
</feature>
<evidence type="ECO:0000256" key="6">
    <source>
        <dbReference type="SAM" id="MobiDB-lite"/>
    </source>
</evidence>
<keyword evidence="4 5" id="KW-0440">LIM domain</keyword>
<protein>
    <submittedName>
        <fullName evidence="8">LIM domain only protein 3</fullName>
    </submittedName>
</protein>
<dbReference type="Pfam" id="PF00412">
    <property type="entry name" value="LIM"/>
    <property type="match status" value="2"/>
</dbReference>
<feature type="region of interest" description="Disordered" evidence="6">
    <location>
        <begin position="264"/>
        <end position="316"/>
    </location>
</feature>
<evidence type="ECO:0000259" key="7">
    <source>
        <dbReference type="PROSITE" id="PS50023"/>
    </source>
</evidence>
<feature type="compositionally biased region" description="Low complexity" evidence="6">
    <location>
        <begin position="651"/>
        <end position="668"/>
    </location>
</feature>
<feature type="domain" description="LIM zinc-binding" evidence="7">
    <location>
        <begin position="199"/>
        <end position="262"/>
    </location>
</feature>
<feature type="compositionally biased region" description="Low complexity" evidence="6">
    <location>
        <begin position="589"/>
        <end position="606"/>
    </location>
</feature>
<feature type="region of interest" description="Disordered" evidence="6">
    <location>
        <begin position="95"/>
        <end position="116"/>
    </location>
</feature>
<evidence type="ECO:0000256" key="5">
    <source>
        <dbReference type="PROSITE-ProRule" id="PRU00125"/>
    </source>
</evidence>